<sequence>MKAYKTNLILIFLLLGISPWAFSASAEMSSKHLRLVKDLMNNNLAYSQDATTTNIIEWEEEIVDSLRQKKDYRNMFLMKQMAVYAYSLQAKISEALKKADAMMDEARLMKYNIGISLSYQALGDIYLNAGMRPEAVEEYEKAMKTLQATPHAEKIQERIFIQLVPTLIKLKRMDEAKAYLEHMSEICESKCLSPFLLYAYHAYYYLRNNDLSKAREYIDEAIKINSRTPSHFYDNILKYMQAEYALETEDYEKAILFFTELASKSSSIDTYNNYLKIRKKIAYIYKELGQYKKACETYQTIKTTRDSINAHNYTSQINLLRTIYQIDRLELDNQTQKNRMLFYLIIGSSIILTIIIIFAFHIKQENKSLAASREKLNKAQKSAENSIRAKSLLLSNMSHEIRTPLNALSGFSSILTDNNIDAEMRKQCNDIIQQNSDLLLKLIDDVVDLSSLERGKMQFRFEIHDAVSLCQNVIDTVDKIKQTSASIVFQTSLGKLELYTDEARLQQLLINLLINATKFTTEGRITLTLEKQDGMALFAVTDTGCGIAPEKQGKIFHRFEKLDENVQGSGLGLSICQLIVERFGGEIWIDTEYKDGSRFVFTHPIPNTTPNNKEAEL</sequence>
<dbReference type="PANTHER" id="PTHR43711">
    <property type="entry name" value="TWO-COMPONENT HISTIDINE KINASE"/>
    <property type="match status" value="1"/>
</dbReference>
<evidence type="ECO:0000259" key="10">
    <source>
        <dbReference type="PROSITE" id="PS50109"/>
    </source>
</evidence>
<evidence type="ECO:0000256" key="3">
    <source>
        <dbReference type="ARBA" id="ARBA00022553"/>
    </source>
</evidence>
<dbReference type="Pfam" id="PF02518">
    <property type="entry name" value="HATPase_c"/>
    <property type="match status" value="1"/>
</dbReference>
<evidence type="ECO:0000256" key="9">
    <source>
        <dbReference type="SAM" id="SignalP"/>
    </source>
</evidence>
<dbReference type="Gene3D" id="1.10.287.130">
    <property type="match status" value="1"/>
</dbReference>
<proteinExistence type="predicted"/>
<dbReference type="InterPro" id="IPR003661">
    <property type="entry name" value="HisK_dim/P_dom"/>
</dbReference>
<feature type="repeat" description="TPR" evidence="7">
    <location>
        <begin position="116"/>
        <end position="149"/>
    </location>
</feature>
<evidence type="ECO:0000256" key="7">
    <source>
        <dbReference type="PROSITE-ProRule" id="PRU00339"/>
    </source>
</evidence>
<evidence type="ECO:0000256" key="4">
    <source>
        <dbReference type="ARBA" id="ARBA00022679"/>
    </source>
</evidence>
<dbReference type="STRING" id="483216.BACEGG_01627"/>
<keyword evidence="9" id="KW-0732">Signal</keyword>
<dbReference type="Gene3D" id="1.25.40.10">
    <property type="entry name" value="Tetratricopeptide repeat domain"/>
    <property type="match status" value="2"/>
</dbReference>
<dbReference type="GO" id="GO:0000155">
    <property type="term" value="F:phosphorelay sensor kinase activity"/>
    <property type="evidence" value="ECO:0007669"/>
    <property type="project" value="InterPro"/>
</dbReference>
<feature type="chain" id="PRO_5016979630" description="histidine kinase" evidence="9">
    <location>
        <begin position="24"/>
        <end position="617"/>
    </location>
</feature>
<dbReference type="AlphaFoldDB" id="A0A380YJ85"/>
<dbReference type="FunFam" id="3.30.565.10:FF:000006">
    <property type="entry name" value="Sensor histidine kinase WalK"/>
    <property type="match status" value="1"/>
</dbReference>
<accession>A0A380YJ85</accession>
<dbReference type="InterPro" id="IPR036890">
    <property type="entry name" value="HATPase_C_sf"/>
</dbReference>
<dbReference type="InterPro" id="IPR050736">
    <property type="entry name" value="Sensor_HK_Regulatory"/>
</dbReference>
<keyword evidence="5 11" id="KW-0418">Kinase</keyword>
<keyword evidence="4 11" id="KW-0808">Transferase</keyword>
<dbReference type="Gene3D" id="3.30.565.10">
    <property type="entry name" value="Histidine kinase-like ATPase, C-terminal domain"/>
    <property type="match status" value="1"/>
</dbReference>
<dbReference type="CDD" id="cd00082">
    <property type="entry name" value="HisKA"/>
    <property type="match status" value="1"/>
</dbReference>
<comment type="catalytic activity">
    <reaction evidence="1">
        <text>ATP + protein L-histidine = ADP + protein N-phospho-L-histidine.</text>
        <dbReference type="EC" id="2.7.13.3"/>
    </reaction>
</comment>
<dbReference type="InterPro" id="IPR004358">
    <property type="entry name" value="Sig_transdc_His_kin-like_C"/>
</dbReference>
<dbReference type="InterPro" id="IPR005467">
    <property type="entry name" value="His_kinase_dom"/>
</dbReference>
<evidence type="ECO:0000256" key="1">
    <source>
        <dbReference type="ARBA" id="ARBA00000085"/>
    </source>
</evidence>
<dbReference type="SUPFAM" id="SSF55874">
    <property type="entry name" value="ATPase domain of HSP90 chaperone/DNA topoisomerase II/histidine kinase"/>
    <property type="match status" value="1"/>
</dbReference>
<dbReference type="SMART" id="SM00388">
    <property type="entry name" value="HisKA"/>
    <property type="match status" value="1"/>
</dbReference>
<feature type="domain" description="Histidine kinase" evidence="10">
    <location>
        <begin position="396"/>
        <end position="607"/>
    </location>
</feature>
<dbReference type="SUPFAM" id="SSF47384">
    <property type="entry name" value="Homodimeric domain of signal transducing histidine kinase"/>
    <property type="match status" value="1"/>
</dbReference>
<dbReference type="SMART" id="SM00028">
    <property type="entry name" value="TPR"/>
    <property type="match status" value="3"/>
</dbReference>
<keyword evidence="3" id="KW-0597">Phosphoprotein</keyword>
<dbReference type="InterPro" id="IPR019734">
    <property type="entry name" value="TPR_rpt"/>
</dbReference>
<dbReference type="PROSITE" id="PS50005">
    <property type="entry name" value="TPR"/>
    <property type="match status" value="1"/>
</dbReference>
<dbReference type="SUPFAM" id="SSF48452">
    <property type="entry name" value="TPR-like"/>
    <property type="match status" value="2"/>
</dbReference>
<keyword evidence="7" id="KW-0802">TPR repeat</keyword>
<reference evidence="11 12" key="1">
    <citation type="submission" date="2018-06" db="EMBL/GenBank/DDBJ databases">
        <authorList>
            <consortium name="Pathogen Informatics"/>
            <person name="Doyle S."/>
        </authorList>
    </citation>
    <scope>NUCLEOTIDE SEQUENCE [LARGE SCALE GENOMIC DNA]</scope>
    <source>
        <strain evidence="11 12">NCTC11155</strain>
    </source>
</reference>
<feature type="signal peptide" evidence="9">
    <location>
        <begin position="1"/>
        <end position="23"/>
    </location>
</feature>
<dbReference type="Proteomes" id="UP000254424">
    <property type="component" value="Unassembled WGS sequence"/>
</dbReference>
<evidence type="ECO:0000313" key="11">
    <source>
        <dbReference type="EMBL" id="SUV28814.1"/>
    </source>
</evidence>
<dbReference type="Pfam" id="PF13181">
    <property type="entry name" value="TPR_8"/>
    <property type="match status" value="1"/>
</dbReference>
<keyword evidence="8" id="KW-1133">Transmembrane helix</keyword>
<evidence type="ECO:0000256" key="8">
    <source>
        <dbReference type="SAM" id="Phobius"/>
    </source>
</evidence>
<keyword evidence="8" id="KW-0472">Membrane</keyword>
<name>A0A380YJ85_9BACE</name>
<evidence type="ECO:0000256" key="5">
    <source>
        <dbReference type="ARBA" id="ARBA00022777"/>
    </source>
</evidence>
<dbReference type="InterPro" id="IPR011990">
    <property type="entry name" value="TPR-like_helical_dom_sf"/>
</dbReference>
<keyword evidence="6" id="KW-0902">Two-component regulatory system</keyword>
<dbReference type="InterPro" id="IPR036097">
    <property type="entry name" value="HisK_dim/P_sf"/>
</dbReference>
<evidence type="ECO:0000313" key="12">
    <source>
        <dbReference type="Proteomes" id="UP000254424"/>
    </source>
</evidence>
<dbReference type="InterPro" id="IPR003594">
    <property type="entry name" value="HATPase_dom"/>
</dbReference>
<dbReference type="PANTHER" id="PTHR43711:SF26">
    <property type="entry name" value="SENSOR HISTIDINE KINASE RCSC"/>
    <property type="match status" value="1"/>
</dbReference>
<dbReference type="EC" id="2.7.13.3" evidence="2"/>
<dbReference type="Pfam" id="PF13174">
    <property type="entry name" value="TPR_6"/>
    <property type="match status" value="1"/>
</dbReference>
<keyword evidence="8" id="KW-0812">Transmembrane</keyword>
<protein>
    <recommendedName>
        <fullName evidence="2">histidine kinase</fullName>
        <ecNumber evidence="2">2.7.13.3</ecNumber>
    </recommendedName>
</protein>
<dbReference type="SMART" id="SM00387">
    <property type="entry name" value="HATPase_c"/>
    <property type="match status" value="1"/>
</dbReference>
<gene>
    <name evidence="11" type="primary">rpfC_4</name>
    <name evidence="11" type="ORF">NCTC11155_00770</name>
</gene>
<organism evidence="11 12">
    <name type="scientific">Bacteroides eggerthii</name>
    <dbReference type="NCBI Taxonomy" id="28111"/>
    <lineage>
        <taxon>Bacteria</taxon>
        <taxon>Pseudomonadati</taxon>
        <taxon>Bacteroidota</taxon>
        <taxon>Bacteroidia</taxon>
        <taxon>Bacteroidales</taxon>
        <taxon>Bacteroidaceae</taxon>
        <taxon>Bacteroides</taxon>
    </lineage>
</organism>
<evidence type="ECO:0000256" key="6">
    <source>
        <dbReference type="ARBA" id="ARBA00023012"/>
    </source>
</evidence>
<dbReference type="Pfam" id="PF00512">
    <property type="entry name" value="HisKA"/>
    <property type="match status" value="1"/>
</dbReference>
<dbReference type="EMBL" id="UFSX01000001">
    <property type="protein sequence ID" value="SUV28814.1"/>
    <property type="molecule type" value="Genomic_DNA"/>
</dbReference>
<feature type="transmembrane region" description="Helical" evidence="8">
    <location>
        <begin position="340"/>
        <end position="360"/>
    </location>
</feature>
<dbReference type="PRINTS" id="PR00344">
    <property type="entry name" value="BCTRLSENSOR"/>
</dbReference>
<evidence type="ECO:0000256" key="2">
    <source>
        <dbReference type="ARBA" id="ARBA00012438"/>
    </source>
</evidence>
<dbReference type="PROSITE" id="PS50109">
    <property type="entry name" value="HIS_KIN"/>
    <property type="match status" value="1"/>
</dbReference>